<proteinExistence type="predicted"/>
<feature type="region of interest" description="Disordered" evidence="1">
    <location>
        <begin position="158"/>
        <end position="178"/>
    </location>
</feature>
<feature type="region of interest" description="Disordered" evidence="1">
    <location>
        <begin position="1"/>
        <end position="32"/>
    </location>
</feature>
<dbReference type="Proteomes" id="UP001205105">
    <property type="component" value="Unassembled WGS sequence"/>
</dbReference>
<dbReference type="AlphaFoldDB" id="A0AAD5H8X0"/>
<evidence type="ECO:0000313" key="3">
    <source>
        <dbReference type="Proteomes" id="UP001205105"/>
    </source>
</evidence>
<keyword evidence="3" id="KW-1185">Reference proteome</keyword>
<evidence type="ECO:0000313" key="2">
    <source>
        <dbReference type="EMBL" id="KAI7845838.1"/>
    </source>
</evidence>
<reference evidence="2" key="1">
    <citation type="submission" date="2020-11" db="EMBL/GenBank/DDBJ databases">
        <title>Chlorella ohadii genome sequencing and assembly.</title>
        <authorList>
            <person name="Murik O."/>
            <person name="Treves H."/>
            <person name="Kedem I."/>
            <person name="Shotland Y."/>
            <person name="Kaplan A."/>
        </authorList>
    </citation>
    <scope>NUCLEOTIDE SEQUENCE</scope>
    <source>
        <strain evidence="2">1</strain>
    </source>
</reference>
<organism evidence="2 3">
    <name type="scientific">Chlorella ohadii</name>
    <dbReference type="NCBI Taxonomy" id="2649997"/>
    <lineage>
        <taxon>Eukaryota</taxon>
        <taxon>Viridiplantae</taxon>
        <taxon>Chlorophyta</taxon>
        <taxon>core chlorophytes</taxon>
        <taxon>Trebouxiophyceae</taxon>
        <taxon>Chlorellales</taxon>
        <taxon>Chlorellaceae</taxon>
        <taxon>Chlorella clade</taxon>
        <taxon>Chlorella</taxon>
    </lineage>
</organism>
<evidence type="ECO:0000256" key="1">
    <source>
        <dbReference type="SAM" id="MobiDB-lite"/>
    </source>
</evidence>
<gene>
    <name evidence="2" type="ORF">COHA_000572</name>
</gene>
<protein>
    <submittedName>
        <fullName evidence="2">Uncharacterized protein</fullName>
    </submittedName>
</protein>
<name>A0AAD5H8X0_9CHLO</name>
<accession>A0AAD5H8X0</accession>
<sequence length="178" mass="20150">MPKKGKRQGKGREASAVSPSGRRAAGEPLHREEALALVAKQMRRDFAAEAQQMEARIQEDKERMGPGWQRAYVDGELDADPALLYWITVRGHKADEWFVTFEEFEHTPPLPPSALHPERRELPQWRGAHRASFAVVSFEEEAVQARKMAQAVEQAAKAEAHFQKQVEADRERRGLSVA</sequence>
<comment type="caution">
    <text evidence="2">The sequence shown here is derived from an EMBL/GenBank/DDBJ whole genome shotgun (WGS) entry which is preliminary data.</text>
</comment>
<dbReference type="EMBL" id="JADXDR010000012">
    <property type="protein sequence ID" value="KAI7845838.1"/>
    <property type="molecule type" value="Genomic_DNA"/>
</dbReference>